<feature type="region of interest" description="Disordered" evidence="1">
    <location>
        <begin position="1"/>
        <end position="30"/>
    </location>
</feature>
<evidence type="ECO:0000313" key="2">
    <source>
        <dbReference type="EMBL" id="VEL21064.1"/>
    </source>
</evidence>
<reference evidence="2" key="1">
    <citation type="submission" date="2018-11" db="EMBL/GenBank/DDBJ databases">
        <authorList>
            <consortium name="Pathogen Informatics"/>
        </authorList>
    </citation>
    <scope>NUCLEOTIDE SEQUENCE</scope>
</reference>
<organism evidence="2 3">
    <name type="scientific">Protopolystoma xenopodis</name>
    <dbReference type="NCBI Taxonomy" id="117903"/>
    <lineage>
        <taxon>Eukaryota</taxon>
        <taxon>Metazoa</taxon>
        <taxon>Spiralia</taxon>
        <taxon>Lophotrochozoa</taxon>
        <taxon>Platyhelminthes</taxon>
        <taxon>Monogenea</taxon>
        <taxon>Polyopisthocotylea</taxon>
        <taxon>Polystomatidea</taxon>
        <taxon>Polystomatidae</taxon>
        <taxon>Protopolystoma</taxon>
    </lineage>
</organism>
<proteinExistence type="predicted"/>
<dbReference type="EMBL" id="CAAALY010049415">
    <property type="protein sequence ID" value="VEL21064.1"/>
    <property type="molecule type" value="Genomic_DNA"/>
</dbReference>
<gene>
    <name evidence="2" type="ORF">PXEA_LOCUS14504</name>
</gene>
<keyword evidence="3" id="KW-1185">Reference proteome</keyword>
<accession>A0A448WV79</accession>
<feature type="region of interest" description="Disordered" evidence="1">
    <location>
        <begin position="235"/>
        <end position="271"/>
    </location>
</feature>
<feature type="region of interest" description="Disordered" evidence="1">
    <location>
        <begin position="150"/>
        <end position="218"/>
    </location>
</feature>
<evidence type="ECO:0000313" key="3">
    <source>
        <dbReference type="Proteomes" id="UP000784294"/>
    </source>
</evidence>
<dbReference type="GO" id="GO:0003729">
    <property type="term" value="F:mRNA binding"/>
    <property type="evidence" value="ECO:0007669"/>
    <property type="project" value="TreeGrafter"/>
</dbReference>
<feature type="compositionally biased region" description="Basic and acidic residues" evidence="1">
    <location>
        <begin position="150"/>
        <end position="200"/>
    </location>
</feature>
<dbReference type="OrthoDB" id="6277011at2759"/>
<feature type="compositionally biased region" description="Polar residues" evidence="1">
    <location>
        <begin position="204"/>
        <end position="215"/>
    </location>
</feature>
<dbReference type="InterPro" id="IPR052768">
    <property type="entry name" value="RBM25"/>
</dbReference>
<comment type="caution">
    <text evidence="2">The sequence shown here is derived from an EMBL/GenBank/DDBJ whole genome shotgun (WGS) entry which is preliminary data.</text>
</comment>
<name>A0A448WV79_9PLAT</name>
<dbReference type="PANTHER" id="PTHR18806">
    <property type="entry name" value="RBM25 PROTEIN"/>
    <property type="match status" value="1"/>
</dbReference>
<dbReference type="Proteomes" id="UP000784294">
    <property type="component" value="Unassembled WGS sequence"/>
</dbReference>
<dbReference type="GO" id="GO:0000381">
    <property type="term" value="P:regulation of alternative mRNA splicing, via spliceosome"/>
    <property type="evidence" value="ECO:0007669"/>
    <property type="project" value="TreeGrafter"/>
</dbReference>
<dbReference type="PANTHER" id="PTHR18806:SF4">
    <property type="entry name" value="RNA-BINDING PROTEIN 25"/>
    <property type="match status" value="1"/>
</dbReference>
<dbReference type="AlphaFoldDB" id="A0A448WV79"/>
<feature type="non-terminal residue" evidence="2">
    <location>
        <position position="1"/>
    </location>
</feature>
<evidence type="ECO:0000256" key="1">
    <source>
        <dbReference type="SAM" id="MobiDB-lite"/>
    </source>
</evidence>
<protein>
    <submittedName>
        <fullName evidence="2">Uncharacterized protein</fullName>
    </submittedName>
</protein>
<sequence length="286" mass="33459">MFPTGVANIAIPPPTLPVTPTTSTDNPPPKPEIVIRCGNILSWKHVQGASGKLKAFGFCEYEMPESTMRCVKVDTKTESLLEEYFKKKKKDDADEEEQNKIMKRDDEVIKLALQGILNENAALLETIEDMDLDNDRKDLINREIETFRKRHEQKDDDSDKRAKARRDATSSRLKLEAERASREREKERRRTRSRSVEISRKNRGTTSGSVISASVTGVLDEEDEAIRKKLERKLKEKEESYQERLRQWEARERKKAAEYEREKEREKKKKDDIEVEAQRLREFFED</sequence>
<dbReference type="GO" id="GO:0005681">
    <property type="term" value="C:spliceosomal complex"/>
    <property type="evidence" value="ECO:0007669"/>
    <property type="project" value="TreeGrafter"/>
</dbReference>